<comment type="caution">
    <text evidence="2">The sequence shown here is derived from an EMBL/GenBank/DDBJ whole genome shotgun (WGS) entry which is preliminary data.</text>
</comment>
<sequence length="275" mass="30386">MGTQALRDSVERINTLPVLPGILKRLLGLIENPRVSLNQISDFVSSDPALASRVLKMVNSPVYGFPGRISSVNQGVILLGLNVVKGLLLGVTVFDLMQKSMVGLWEHSVGCAVVARIIAKRMGFREPEEISVGGLLHDLGKVILILRFPKEYGEAMELAEADGRTIGETEKDRFPANHASAGAWVARKWSFPKNLTDIMEYHHKPHLARVAPYQTAIVHLSDVLIRGRGYGFAGDRCVPPVNPATWERFQLTKEDMKKILAEAEDALEMTKDLIL</sequence>
<dbReference type="NCBIfam" id="TIGR00277">
    <property type="entry name" value="HDIG"/>
    <property type="match status" value="1"/>
</dbReference>
<evidence type="ECO:0000313" key="3">
    <source>
        <dbReference type="Proteomes" id="UP000777265"/>
    </source>
</evidence>
<dbReference type="PANTHER" id="PTHR33525">
    <property type="match status" value="1"/>
</dbReference>
<reference evidence="2" key="1">
    <citation type="journal article" date="2020" name="Biotechnol. Biofuels">
        <title>New insights from the biogas microbiome by comprehensive genome-resolved metagenomics of nearly 1600 species originating from multiple anaerobic digesters.</title>
        <authorList>
            <person name="Campanaro S."/>
            <person name="Treu L."/>
            <person name="Rodriguez-R L.M."/>
            <person name="Kovalovszki A."/>
            <person name="Ziels R.M."/>
            <person name="Maus I."/>
            <person name="Zhu X."/>
            <person name="Kougias P.G."/>
            <person name="Basile A."/>
            <person name="Luo G."/>
            <person name="Schluter A."/>
            <person name="Konstantinidis K.T."/>
            <person name="Angelidaki I."/>
        </authorList>
    </citation>
    <scope>NUCLEOTIDE SEQUENCE</scope>
    <source>
        <strain evidence="2">AS06rmzACSIP_7</strain>
    </source>
</reference>
<dbReference type="Proteomes" id="UP000777265">
    <property type="component" value="Unassembled WGS sequence"/>
</dbReference>
<dbReference type="PROSITE" id="PS51833">
    <property type="entry name" value="HDOD"/>
    <property type="match status" value="1"/>
</dbReference>
<dbReference type="InterPro" id="IPR013976">
    <property type="entry name" value="HDOD"/>
</dbReference>
<name>A0A971M241_9BACT</name>
<dbReference type="CDD" id="cd00077">
    <property type="entry name" value="HDc"/>
    <property type="match status" value="1"/>
</dbReference>
<evidence type="ECO:0000259" key="1">
    <source>
        <dbReference type="PROSITE" id="PS51833"/>
    </source>
</evidence>
<gene>
    <name evidence="2" type="ORF">GXY80_01655</name>
</gene>
<dbReference type="AlphaFoldDB" id="A0A971M241"/>
<dbReference type="SMART" id="SM00471">
    <property type="entry name" value="HDc"/>
    <property type="match status" value="1"/>
</dbReference>
<dbReference type="InterPro" id="IPR052340">
    <property type="entry name" value="RNase_Y/CdgJ"/>
</dbReference>
<reference evidence="2" key="2">
    <citation type="submission" date="2020-01" db="EMBL/GenBank/DDBJ databases">
        <authorList>
            <person name="Campanaro S."/>
        </authorList>
    </citation>
    <scope>NUCLEOTIDE SEQUENCE</scope>
    <source>
        <strain evidence="2">AS06rmzACSIP_7</strain>
    </source>
</reference>
<accession>A0A971M241</accession>
<dbReference type="Gene3D" id="1.10.3210.10">
    <property type="entry name" value="Hypothetical protein af1432"/>
    <property type="match status" value="1"/>
</dbReference>
<dbReference type="InterPro" id="IPR003607">
    <property type="entry name" value="HD/PDEase_dom"/>
</dbReference>
<proteinExistence type="predicted"/>
<dbReference type="SUPFAM" id="SSF109604">
    <property type="entry name" value="HD-domain/PDEase-like"/>
    <property type="match status" value="1"/>
</dbReference>
<dbReference type="EMBL" id="JAAYEE010000028">
    <property type="protein sequence ID" value="NLW34176.1"/>
    <property type="molecule type" value="Genomic_DNA"/>
</dbReference>
<evidence type="ECO:0000313" key="2">
    <source>
        <dbReference type="EMBL" id="NLW34176.1"/>
    </source>
</evidence>
<feature type="domain" description="HDOD" evidence="1">
    <location>
        <begin position="16"/>
        <end position="205"/>
    </location>
</feature>
<protein>
    <submittedName>
        <fullName evidence="2">HDOD domain-containing protein</fullName>
    </submittedName>
</protein>
<dbReference type="Pfam" id="PF08668">
    <property type="entry name" value="HDOD"/>
    <property type="match status" value="1"/>
</dbReference>
<dbReference type="InterPro" id="IPR006675">
    <property type="entry name" value="HDIG_dom"/>
</dbReference>
<organism evidence="2 3">
    <name type="scientific">Syntrophorhabdus aromaticivorans</name>
    <dbReference type="NCBI Taxonomy" id="328301"/>
    <lineage>
        <taxon>Bacteria</taxon>
        <taxon>Pseudomonadati</taxon>
        <taxon>Thermodesulfobacteriota</taxon>
        <taxon>Syntrophorhabdia</taxon>
        <taxon>Syntrophorhabdales</taxon>
        <taxon>Syntrophorhabdaceae</taxon>
        <taxon>Syntrophorhabdus</taxon>
    </lineage>
</organism>
<dbReference type="PANTHER" id="PTHR33525:SF3">
    <property type="entry name" value="RIBONUCLEASE Y"/>
    <property type="match status" value="1"/>
</dbReference>